<dbReference type="Pfam" id="PF00440">
    <property type="entry name" value="TetR_N"/>
    <property type="match status" value="1"/>
</dbReference>
<dbReference type="PROSITE" id="PS50977">
    <property type="entry name" value="HTH_TETR_2"/>
    <property type="match status" value="1"/>
</dbReference>
<gene>
    <name evidence="6" type="ORF">V3328_22055</name>
</gene>
<organism evidence="6 7">
    <name type="scientific">Microbaculum marinum</name>
    <dbReference type="NCBI Taxonomy" id="1764581"/>
    <lineage>
        <taxon>Bacteria</taxon>
        <taxon>Pseudomonadati</taxon>
        <taxon>Pseudomonadota</taxon>
        <taxon>Alphaproteobacteria</taxon>
        <taxon>Hyphomicrobiales</taxon>
        <taxon>Tepidamorphaceae</taxon>
        <taxon>Microbaculum</taxon>
    </lineage>
</organism>
<dbReference type="EMBL" id="JAZHOF010000010">
    <property type="protein sequence ID" value="MEJ8574183.1"/>
    <property type="molecule type" value="Genomic_DNA"/>
</dbReference>
<sequence>MAQPRQKQHERRAETRRKLIDGAIECLMDMGYAGANVQEICRRAGVTTGAIQHNFGSKQGLMTAVVEELFRSFADAAPPRGPARLPLEDRIGRLVDHYWSIYGDDRYFAILEILLATRHDEELMLFVARHRQNLLTSLRSFLPREFSDVDLPAETLLEIAHDMMDYLRGYAVHRLYQRETRLDDAALERARTMVREGFEAALKSEERERP</sequence>
<keyword evidence="1" id="KW-0805">Transcription regulation</keyword>
<dbReference type="PANTHER" id="PTHR30055">
    <property type="entry name" value="HTH-TYPE TRANSCRIPTIONAL REGULATOR RUTR"/>
    <property type="match status" value="1"/>
</dbReference>
<evidence type="ECO:0000256" key="2">
    <source>
        <dbReference type="ARBA" id="ARBA00023125"/>
    </source>
</evidence>
<dbReference type="PRINTS" id="PR00455">
    <property type="entry name" value="HTHTETR"/>
</dbReference>
<feature type="DNA-binding region" description="H-T-H motif" evidence="4">
    <location>
        <begin position="36"/>
        <end position="55"/>
    </location>
</feature>
<dbReference type="PANTHER" id="PTHR30055:SF234">
    <property type="entry name" value="HTH-TYPE TRANSCRIPTIONAL REGULATOR BETI"/>
    <property type="match status" value="1"/>
</dbReference>
<dbReference type="Proteomes" id="UP001378188">
    <property type="component" value="Unassembled WGS sequence"/>
</dbReference>
<dbReference type="AlphaFoldDB" id="A0AAW9RZ35"/>
<evidence type="ECO:0000256" key="3">
    <source>
        <dbReference type="ARBA" id="ARBA00023163"/>
    </source>
</evidence>
<evidence type="ECO:0000256" key="4">
    <source>
        <dbReference type="PROSITE-ProRule" id="PRU00335"/>
    </source>
</evidence>
<keyword evidence="2 4" id="KW-0238">DNA-binding</keyword>
<protein>
    <submittedName>
        <fullName evidence="6">TetR/AcrR family transcriptional regulator</fullName>
    </submittedName>
</protein>
<keyword evidence="7" id="KW-1185">Reference proteome</keyword>
<evidence type="ECO:0000313" key="7">
    <source>
        <dbReference type="Proteomes" id="UP001378188"/>
    </source>
</evidence>
<keyword evidence="3" id="KW-0804">Transcription</keyword>
<proteinExistence type="predicted"/>
<dbReference type="GO" id="GO:0003700">
    <property type="term" value="F:DNA-binding transcription factor activity"/>
    <property type="evidence" value="ECO:0007669"/>
    <property type="project" value="TreeGrafter"/>
</dbReference>
<evidence type="ECO:0000259" key="5">
    <source>
        <dbReference type="PROSITE" id="PS50977"/>
    </source>
</evidence>
<evidence type="ECO:0000313" key="6">
    <source>
        <dbReference type="EMBL" id="MEJ8574183.1"/>
    </source>
</evidence>
<dbReference type="Gene3D" id="1.10.357.10">
    <property type="entry name" value="Tetracycline Repressor, domain 2"/>
    <property type="match status" value="1"/>
</dbReference>
<dbReference type="InterPro" id="IPR050109">
    <property type="entry name" value="HTH-type_TetR-like_transc_reg"/>
</dbReference>
<dbReference type="RefSeq" id="WP_340331883.1">
    <property type="nucleotide sequence ID" value="NZ_JAZHOF010000010.1"/>
</dbReference>
<comment type="caution">
    <text evidence="6">The sequence shown here is derived from an EMBL/GenBank/DDBJ whole genome shotgun (WGS) entry which is preliminary data.</text>
</comment>
<accession>A0AAW9RZ35</accession>
<feature type="domain" description="HTH tetR-type" evidence="5">
    <location>
        <begin position="13"/>
        <end position="73"/>
    </location>
</feature>
<dbReference type="InterPro" id="IPR001647">
    <property type="entry name" value="HTH_TetR"/>
</dbReference>
<evidence type="ECO:0000256" key="1">
    <source>
        <dbReference type="ARBA" id="ARBA00023015"/>
    </source>
</evidence>
<reference evidence="6 7" key="1">
    <citation type="submission" date="2024-02" db="EMBL/GenBank/DDBJ databases">
        <title>Genome analysis and characterization of Microbaculum marinisediminis sp. nov., isolated from marine sediment.</title>
        <authorList>
            <person name="Du Z.-J."/>
            <person name="Ye Y.-Q."/>
            <person name="Zhang Z.-R."/>
            <person name="Yuan S.-M."/>
            <person name="Zhang X.-Y."/>
        </authorList>
    </citation>
    <scope>NUCLEOTIDE SEQUENCE [LARGE SCALE GENOMIC DNA]</scope>
    <source>
        <strain evidence="6 7">SDUM1044001</strain>
    </source>
</reference>
<dbReference type="GO" id="GO:0000976">
    <property type="term" value="F:transcription cis-regulatory region binding"/>
    <property type="evidence" value="ECO:0007669"/>
    <property type="project" value="TreeGrafter"/>
</dbReference>
<dbReference type="SUPFAM" id="SSF46689">
    <property type="entry name" value="Homeodomain-like"/>
    <property type="match status" value="1"/>
</dbReference>
<name>A0AAW9RZ35_9HYPH</name>
<dbReference type="InterPro" id="IPR009057">
    <property type="entry name" value="Homeodomain-like_sf"/>
</dbReference>